<dbReference type="Proteomes" id="UP000050557">
    <property type="component" value="Unassembled WGS sequence"/>
</dbReference>
<comment type="caution">
    <text evidence="2">The sequence shown here is derived from an EMBL/GenBank/DDBJ whole genome shotgun (WGS) entry which is preliminary data.</text>
</comment>
<sequence>MTAKGVFIRVLLYTVYVSCLLMYMMFHGSQYDWMEPSSIVPHIEDRSNTRGDIRTMTVIIAIFVQFLIFISCTRKESVVTAALLALIFAAYW</sequence>
<feature type="transmembrane region" description="Helical" evidence="1">
    <location>
        <begin position="53"/>
        <end position="70"/>
    </location>
</feature>
<name>A0A0P9R2Z7_9PSED</name>
<dbReference type="AlphaFoldDB" id="A0A0P9R2Z7"/>
<evidence type="ECO:0000256" key="1">
    <source>
        <dbReference type="SAM" id="Phobius"/>
    </source>
</evidence>
<dbReference type="EMBL" id="LJQM01000266">
    <property type="protein sequence ID" value="KPX39546.1"/>
    <property type="molecule type" value="Genomic_DNA"/>
</dbReference>
<protein>
    <submittedName>
        <fullName evidence="2">Uncharacterized protein</fullName>
    </submittedName>
</protein>
<feature type="transmembrane region" description="Helical" evidence="1">
    <location>
        <begin position="7"/>
        <end position="26"/>
    </location>
</feature>
<keyword evidence="1" id="KW-0812">Transmembrane</keyword>
<evidence type="ECO:0000313" key="3">
    <source>
        <dbReference type="Proteomes" id="UP000050557"/>
    </source>
</evidence>
<proteinExistence type="predicted"/>
<organism evidence="2 3">
    <name type="scientific">Pseudomonas syringae pv. helianthi</name>
    <dbReference type="NCBI Taxonomy" id="251654"/>
    <lineage>
        <taxon>Bacteria</taxon>
        <taxon>Pseudomonadati</taxon>
        <taxon>Pseudomonadota</taxon>
        <taxon>Gammaproteobacteria</taxon>
        <taxon>Pseudomonadales</taxon>
        <taxon>Pseudomonadaceae</taxon>
        <taxon>Pseudomonas</taxon>
    </lineage>
</organism>
<dbReference type="PATRIC" id="fig|251654.3.peg.648"/>
<accession>A0A0P9R2Z7</accession>
<reference evidence="2 3" key="1">
    <citation type="submission" date="2015-09" db="EMBL/GenBank/DDBJ databases">
        <title>Genome announcement of multiple Pseudomonas syringae strains.</title>
        <authorList>
            <person name="Thakur S."/>
            <person name="Wang P.W."/>
            <person name="Gong Y."/>
            <person name="Weir B.S."/>
            <person name="Guttman D.S."/>
        </authorList>
    </citation>
    <scope>NUCLEOTIDE SEQUENCE [LARGE SCALE GENOMIC DNA]</scope>
    <source>
        <strain evidence="2 3">ICMP4531</strain>
    </source>
</reference>
<keyword evidence="1" id="KW-0472">Membrane</keyword>
<keyword evidence="1" id="KW-1133">Transmembrane helix</keyword>
<gene>
    <name evidence="2" type="ORF">ALO68_100955</name>
</gene>
<evidence type="ECO:0000313" key="2">
    <source>
        <dbReference type="EMBL" id="KPX39546.1"/>
    </source>
</evidence>